<evidence type="ECO:0000256" key="2">
    <source>
        <dbReference type="ARBA" id="ARBA00024195"/>
    </source>
</evidence>
<evidence type="ECO:0000313" key="5">
    <source>
        <dbReference type="EMBL" id="CAD7592155.1"/>
    </source>
</evidence>
<proteinExistence type="inferred from homology"/>
<dbReference type="PROSITE" id="PS00134">
    <property type="entry name" value="TRYPSIN_HIS"/>
    <property type="match status" value="1"/>
</dbReference>
<dbReference type="EMBL" id="OE840707">
    <property type="protein sequence ID" value="CAD7592155.1"/>
    <property type="molecule type" value="Genomic_DNA"/>
</dbReference>
<dbReference type="PROSITE" id="PS00135">
    <property type="entry name" value="TRYPSIN_SER"/>
    <property type="match status" value="1"/>
</dbReference>
<evidence type="ECO:0000259" key="4">
    <source>
        <dbReference type="PROSITE" id="PS50240"/>
    </source>
</evidence>
<dbReference type="GO" id="GO:0006508">
    <property type="term" value="P:proteolysis"/>
    <property type="evidence" value="ECO:0007669"/>
    <property type="project" value="UniProtKB-KW"/>
</dbReference>
<name>A0A7R9JWQ1_TIMGE</name>
<dbReference type="PANTHER" id="PTHR24253:SF103">
    <property type="entry name" value="TRANSMEMBRANE PROTEASE SERINE 7"/>
    <property type="match status" value="1"/>
</dbReference>
<reference evidence="5" key="1">
    <citation type="submission" date="2020-11" db="EMBL/GenBank/DDBJ databases">
        <authorList>
            <person name="Tran Van P."/>
        </authorList>
    </citation>
    <scope>NUCLEOTIDE SEQUENCE</scope>
</reference>
<keyword evidence="3" id="KW-0645">Protease</keyword>
<dbReference type="SMART" id="SM00020">
    <property type="entry name" value="Tryp_SPc"/>
    <property type="match status" value="1"/>
</dbReference>
<dbReference type="InterPro" id="IPR001254">
    <property type="entry name" value="Trypsin_dom"/>
</dbReference>
<sequence>MWDFGYRKGFLAPENYPLPPCPQATSYNCIRELWFHTLSIYPQKNPNMDKGTPISHERKDFHQNAAFSSKRAHGKIIGGGFADQGEFPFMLALLSDNSQICGASAMSEVWALTAAHCVFNPPRVYYAPGTPPHWIFRRYRNQWWRPGIPHIHKLWLIYVLSEVKEGYGNQVNPCRDQGLNPGPPAQKSDTLPLDHEVTKYFGDELTAPTSLSLRSGSVKHAEDGYIHDVTKIIPHHKYHFMQYDEDIAVLKVKQPFSINKLIGYVSLPLQGEPVEVGTKTVVIGWGLTEEGSGSDLLKETTVDVVDEQICEEFPQFRGILYISKNMICAVTEGTDSAPGDSGGPLVVLKGEKAIQVGLVSWGLGTGQANDPGIYTKISQYRFWIYMKTGI</sequence>
<dbReference type="Gene3D" id="2.40.10.10">
    <property type="entry name" value="Trypsin-like serine proteases"/>
    <property type="match status" value="2"/>
</dbReference>
<accession>A0A7R9JWQ1</accession>
<evidence type="ECO:0000256" key="3">
    <source>
        <dbReference type="RuleBase" id="RU363034"/>
    </source>
</evidence>
<gene>
    <name evidence="5" type="ORF">TGEB3V08_LOCUS4814</name>
</gene>
<dbReference type="PRINTS" id="PR00722">
    <property type="entry name" value="CHYMOTRYPSIN"/>
</dbReference>
<comment type="similarity">
    <text evidence="2">Belongs to the peptidase S1 family. CLIP subfamily.</text>
</comment>
<dbReference type="InterPro" id="IPR009003">
    <property type="entry name" value="Peptidase_S1_PA"/>
</dbReference>
<evidence type="ECO:0000256" key="1">
    <source>
        <dbReference type="ARBA" id="ARBA00023157"/>
    </source>
</evidence>
<keyword evidence="1" id="KW-1015">Disulfide bond</keyword>
<dbReference type="GO" id="GO:0004252">
    <property type="term" value="F:serine-type endopeptidase activity"/>
    <property type="evidence" value="ECO:0007669"/>
    <property type="project" value="InterPro"/>
</dbReference>
<dbReference type="Pfam" id="PF00089">
    <property type="entry name" value="Trypsin"/>
    <property type="match status" value="2"/>
</dbReference>
<dbReference type="FunFam" id="2.40.10.10:FF:000002">
    <property type="entry name" value="Transmembrane protease serine"/>
    <property type="match status" value="1"/>
</dbReference>
<dbReference type="PROSITE" id="PS50240">
    <property type="entry name" value="TRYPSIN_DOM"/>
    <property type="match status" value="1"/>
</dbReference>
<dbReference type="InterPro" id="IPR018114">
    <property type="entry name" value="TRYPSIN_HIS"/>
</dbReference>
<feature type="domain" description="Peptidase S1" evidence="4">
    <location>
        <begin position="76"/>
        <end position="389"/>
    </location>
</feature>
<dbReference type="PANTHER" id="PTHR24253">
    <property type="entry name" value="TRANSMEMBRANE PROTEASE SERINE"/>
    <property type="match status" value="1"/>
</dbReference>
<dbReference type="CDD" id="cd00190">
    <property type="entry name" value="Tryp_SPc"/>
    <property type="match status" value="1"/>
</dbReference>
<dbReference type="InterPro" id="IPR043504">
    <property type="entry name" value="Peptidase_S1_PA_chymotrypsin"/>
</dbReference>
<keyword evidence="3" id="KW-0720">Serine protease</keyword>
<dbReference type="InterPro" id="IPR001314">
    <property type="entry name" value="Peptidase_S1A"/>
</dbReference>
<dbReference type="InterPro" id="IPR033116">
    <property type="entry name" value="TRYPSIN_SER"/>
</dbReference>
<dbReference type="SUPFAM" id="SSF50494">
    <property type="entry name" value="Trypsin-like serine proteases"/>
    <property type="match status" value="1"/>
</dbReference>
<dbReference type="AlphaFoldDB" id="A0A7R9JWQ1"/>
<organism evidence="5">
    <name type="scientific">Timema genevievae</name>
    <name type="common">Walking stick</name>
    <dbReference type="NCBI Taxonomy" id="629358"/>
    <lineage>
        <taxon>Eukaryota</taxon>
        <taxon>Metazoa</taxon>
        <taxon>Ecdysozoa</taxon>
        <taxon>Arthropoda</taxon>
        <taxon>Hexapoda</taxon>
        <taxon>Insecta</taxon>
        <taxon>Pterygota</taxon>
        <taxon>Neoptera</taxon>
        <taxon>Polyneoptera</taxon>
        <taxon>Phasmatodea</taxon>
        <taxon>Timematodea</taxon>
        <taxon>Timematoidea</taxon>
        <taxon>Timematidae</taxon>
        <taxon>Timema</taxon>
    </lineage>
</organism>
<keyword evidence="3" id="KW-0378">Hydrolase</keyword>
<protein>
    <recommendedName>
        <fullName evidence="4">Peptidase S1 domain-containing protein</fullName>
    </recommendedName>
</protein>